<dbReference type="RefSeq" id="WP_211289367.1">
    <property type="nucleotide sequence ID" value="NZ_PGTZ01000007.1"/>
</dbReference>
<dbReference type="InterPro" id="IPR059186">
    <property type="entry name" value="SACTE_4363"/>
</dbReference>
<keyword evidence="3" id="KW-1185">Reference proteome</keyword>
<dbReference type="Proteomes" id="UP000231586">
    <property type="component" value="Unassembled WGS sequence"/>
</dbReference>
<dbReference type="AlphaFoldDB" id="A0A2M8WS73"/>
<dbReference type="CDD" id="cd23669">
    <property type="entry name" value="GH55_SacteLam55A-like"/>
    <property type="match status" value="1"/>
</dbReference>
<protein>
    <submittedName>
        <fullName evidence="2">Uncharacterized protein</fullName>
    </submittedName>
</protein>
<dbReference type="GO" id="GO:0005975">
    <property type="term" value="P:carbohydrate metabolic process"/>
    <property type="evidence" value="ECO:0007669"/>
    <property type="project" value="UniProtKB-ARBA"/>
</dbReference>
<dbReference type="InterPro" id="IPR013783">
    <property type="entry name" value="Ig-like_fold"/>
</dbReference>
<comment type="caution">
    <text evidence="2">The sequence shown here is derived from an EMBL/GenBank/DDBJ whole genome shotgun (WGS) entry which is preliminary data.</text>
</comment>
<dbReference type="PROSITE" id="PS51318">
    <property type="entry name" value="TAT"/>
    <property type="match status" value="1"/>
</dbReference>
<dbReference type="InterPro" id="IPR006311">
    <property type="entry name" value="TAT_signal"/>
</dbReference>
<evidence type="ECO:0000313" key="2">
    <source>
        <dbReference type="EMBL" id="PJI93779.1"/>
    </source>
</evidence>
<organism evidence="2 3">
    <name type="scientific">Luteimicrobium subarcticum</name>
    <dbReference type="NCBI Taxonomy" id="620910"/>
    <lineage>
        <taxon>Bacteria</taxon>
        <taxon>Bacillati</taxon>
        <taxon>Actinomycetota</taxon>
        <taxon>Actinomycetes</taxon>
        <taxon>Micrococcales</taxon>
        <taxon>Luteimicrobium</taxon>
    </lineage>
</organism>
<name>A0A2M8WS73_9MICO</name>
<feature type="signal peptide" evidence="1">
    <location>
        <begin position="1"/>
        <end position="45"/>
    </location>
</feature>
<proteinExistence type="predicted"/>
<sequence length="868" mass="90176">MTSAHRRARTRSRNGALRATSGLAAGALVATGLAGAIIAAPSASAATGDNPFGPNVTVFDPSMSVDDINAALASAQNYSEFGTDRHAFFFKPGTYGSAAGQDNPATATGVVNGQVGYYETVSGLGANPDDVTINGAVHAEGVPPQTHCPWDNWDGGDSSLTVFWRSMSNMKINPIQQPVAGDTGVKGVCYPSDSNPDGILSPEGVADAHQLRWAVSQAAPLRRMDITGSLSVFPRFGGFASGGYLSDSRVSGTVTSGSQQQWYTQDSQLQTWDGSVWNQVLAGVNADATYTTPSGKVTADQLTYPTPAYTVVDKVPVSRDAPFVTWDANHGYAVFVPDARTGSSGVSWAGGDDSGTSLPLSSFSIAHPGDTAAAINAQLKKGKNLVLTPGVYSLEAALTVPKANQVVLGLGMATLSPTNGTAAIVTGDVKGIKIAGITVDAGAVKSDVLVQVGTAGTTKGDATDPTTLSDVFVRVGGAHAGKVETAIQVNTPYTLLDDIWSWRADHGAGVGWDQNTADHGLVVNGAHVTATGLFVEHYQKQQVVWNGESGTTVFFQSEIPYDPPTQSAWMDGDRKGYAAYAVAPDVKHHSASGLGVYSFFDTTRNDGSDIRLESAITAPVTKDVTFTHAVSRFLNGVGGINHVVNDAGKASVAGSNEDSTTYLETYPGPLPPTISSVSVADGDTVSGKVAFKVVLDDDASDVSYTYIELNKGAGHTWVTDNTKAPGSTNTGTHPKLVVDTTTLADGTYGLKVDAIGTNGKGVEKTVTFTIKNAPELTFKTPADGATVSGRTAVKVKLDSLNPQAYNLRIDSAGLQYVYQPTAGVQTYQLDTTTLSDGVHTLLATATDKDGDKTTVTEKITVANGVVVS</sequence>
<accession>A0A2M8WS73</accession>
<dbReference type="Gene3D" id="2.60.40.10">
    <property type="entry name" value="Immunoglobulins"/>
    <property type="match status" value="1"/>
</dbReference>
<keyword evidence="1" id="KW-0732">Signal</keyword>
<feature type="chain" id="PRO_5014883291" evidence="1">
    <location>
        <begin position="46"/>
        <end position="868"/>
    </location>
</feature>
<gene>
    <name evidence="2" type="ORF">CLV34_1254</name>
</gene>
<dbReference type="EMBL" id="PGTZ01000007">
    <property type="protein sequence ID" value="PJI93779.1"/>
    <property type="molecule type" value="Genomic_DNA"/>
</dbReference>
<evidence type="ECO:0000256" key="1">
    <source>
        <dbReference type="SAM" id="SignalP"/>
    </source>
</evidence>
<evidence type="ECO:0000313" key="3">
    <source>
        <dbReference type="Proteomes" id="UP000231586"/>
    </source>
</evidence>
<reference evidence="2 3" key="1">
    <citation type="submission" date="2017-11" db="EMBL/GenBank/DDBJ databases">
        <title>Genomic Encyclopedia of Archaeal and Bacterial Type Strains, Phase II (KMG-II): From Individual Species to Whole Genera.</title>
        <authorList>
            <person name="Goeker M."/>
        </authorList>
    </citation>
    <scope>NUCLEOTIDE SEQUENCE [LARGE SCALE GENOMIC DNA]</scope>
    <source>
        <strain evidence="2 3">DSM 22413</strain>
    </source>
</reference>